<dbReference type="KEGG" id="hpse:HPF_08395"/>
<reference evidence="3 4" key="1">
    <citation type="submission" date="2019-03" db="EMBL/GenBank/DDBJ databases">
        <authorList>
            <person name="Sebastian G."/>
            <person name="Baumann P."/>
            <person name="Ruckert C."/>
            <person name="Kalinowski J."/>
            <person name="Nebel B."/>
            <person name="Takors R."/>
            <person name="Blombach B."/>
        </authorList>
    </citation>
    <scope>NUCLEOTIDE SEQUENCE [LARGE SCALE GENOMIC DNA]</scope>
    <source>
        <strain evidence="3 4">DSM 1084</strain>
    </source>
</reference>
<keyword evidence="1" id="KW-0175">Coiled coil</keyword>
<evidence type="ECO:0000256" key="1">
    <source>
        <dbReference type="SAM" id="Coils"/>
    </source>
</evidence>
<protein>
    <recommendedName>
        <fullName evidence="5">Outer membrane efflux protein</fullName>
    </recommendedName>
</protein>
<organism evidence="3 4">
    <name type="scientific">Hydrogenophaga pseudoflava</name>
    <name type="common">Pseudomonas carboxydoflava</name>
    <dbReference type="NCBI Taxonomy" id="47421"/>
    <lineage>
        <taxon>Bacteria</taxon>
        <taxon>Pseudomonadati</taxon>
        <taxon>Pseudomonadota</taxon>
        <taxon>Betaproteobacteria</taxon>
        <taxon>Burkholderiales</taxon>
        <taxon>Comamonadaceae</taxon>
        <taxon>Hydrogenophaga</taxon>
    </lineage>
</organism>
<keyword evidence="4" id="KW-1185">Reference proteome</keyword>
<evidence type="ECO:0000313" key="4">
    <source>
        <dbReference type="Proteomes" id="UP000293912"/>
    </source>
</evidence>
<dbReference type="SUPFAM" id="SSF56954">
    <property type="entry name" value="Outer membrane efflux proteins (OEP)"/>
    <property type="match status" value="1"/>
</dbReference>
<dbReference type="Gene3D" id="1.20.1600.10">
    <property type="entry name" value="Outer membrane efflux proteins (OEP)"/>
    <property type="match status" value="1"/>
</dbReference>
<evidence type="ECO:0000256" key="2">
    <source>
        <dbReference type="SAM" id="SignalP"/>
    </source>
</evidence>
<sequence length="423" mass="45838" precursor="true">MNAMKRAWPAVVALAVPWWPAWAQTQTPTPPDNPALSEARQQWREANERVGEFPRGHIDLLKWEQRNLPPAATPARPGPALTADEAVRRALRLRPELFGAAPANPVQARERHLALLAHITRVRQAWQDAVLAAQALALQQARSEVADSGAELGRRMVQAGNWSQARLLREQVTQAREGLALVQARQAERGARERLARELGLTSASEVAALAQQLPAELPEPPATLDTPDIDTIASRVVAADATLAQQRLDTGRQVGALPGGLLEQLARAREGAVATLPSDGLPASAPVITDTRLTREHALGEAAEAQAALARAETERRSQAREAWGRLQDQHALARQTGTLMLPLVTAQEQETLLRYNGMLQSTWELLDATRERLAAATAAAQARHAYWTAWLDWQLLLAGGPYRATATDAPSASAGTASEDH</sequence>
<dbReference type="RefSeq" id="WP_133156308.1">
    <property type="nucleotide sequence ID" value="NZ_CP037867.1"/>
</dbReference>
<keyword evidence="2" id="KW-0732">Signal</keyword>
<feature type="coiled-coil region" evidence="1">
    <location>
        <begin position="296"/>
        <end position="323"/>
    </location>
</feature>
<proteinExistence type="predicted"/>
<dbReference type="AlphaFoldDB" id="A0A4P6X1Y8"/>
<name>A0A4P6X1Y8_HYDPS</name>
<evidence type="ECO:0008006" key="5">
    <source>
        <dbReference type="Google" id="ProtNLM"/>
    </source>
</evidence>
<dbReference type="Proteomes" id="UP000293912">
    <property type="component" value="Chromosome"/>
</dbReference>
<feature type="chain" id="PRO_5020421995" description="Outer membrane efflux protein" evidence="2">
    <location>
        <begin position="24"/>
        <end position="423"/>
    </location>
</feature>
<gene>
    <name evidence="3" type="ORF">HPF_08395</name>
</gene>
<dbReference type="EMBL" id="CP037867">
    <property type="protein sequence ID" value="QBM27701.1"/>
    <property type="molecule type" value="Genomic_DNA"/>
</dbReference>
<evidence type="ECO:0000313" key="3">
    <source>
        <dbReference type="EMBL" id="QBM27701.1"/>
    </source>
</evidence>
<accession>A0A4P6X1Y8</accession>
<feature type="signal peptide" evidence="2">
    <location>
        <begin position="1"/>
        <end position="23"/>
    </location>
</feature>